<dbReference type="InterPro" id="IPR007138">
    <property type="entry name" value="ABM_dom"/>
</dbReference>
<dbReference type="AlphaFoldDB" id="A0A8E2JBB4"/>
<evidence type="ECO:0000313" key="3">
    <source>
        <dbReference type="Proteomes" id="UP000250266"/>
    </source>
</evidence>
<organism evidence="2 3">
    <name type="scientific">Lepidopterella palustris CBS 459.81</name>
    <dbReference type="NCBI Taxonomy" id="1314670"/>
    <lineage>
        <taxon>Eukaryota</taxon>
        <taxon>Fungi</taxon>
        <taxon>Dikarya</taxon>
        <taxon>Ascomycota</taxon>
        <taxon>Pezizomycotina</taxon>
        <taxon>Dothideomycetes</taxon>
        <taxon>Pleosporomycetidae</taxon>
        <taxon>Mytilinidiales</taxon>
        <taxon>Argynnaceae</taxon>
        <taxon>Lepidopterella</taxon>
    </lineage>
</organism>
<evidence type="ECO:0000259" key="1">
    <source>
        <dbReference type="Pfam" id="PF03992"/>
    </source>
</evidence>
<proteinExistence type="predicted"/>
<gene>
    <name evidence="2" type="ORF">K432DRAFT_306988</name>
</gene>
<keyword evidence="3" id="KW-1185">Reference proteome</keyword>
<dbReference type="SUPFAM" id="SSF54909">
    <property type="entry name" value="Dimeric alpha+beta barrel"/>
    <property type="match status" value="1"/>
</dbReference>
<dbReference type="Proteomes" id="UP000250266">
    <property type="component" value="Unassembled WGS sequence"/>
</dbReference>
<dbReference type="InterPro" id="IPR011008">
    <property type="entry name" value="Dimeric_a/b-barrel"/>
</dbReference>
<protein>
    <recommendedName>
        <fullName evidence="1">ABM domain-containing protein</fullName>
    </recommendedName>
</protein>
<dbReference type="OrthoDB" id="4126315at2759"/>
<feature type="non-terminal residue" evidence="2">
    <location>
        <position position="1"/>
    </location>
</feature>
<dbReference type="EMBL" id="KV745238">
    <property type="protein sequence ID" value="OCK76158.1"/>
    <property type="molecule type" value="Genomic_DNA"/>
</dbReference>
<dbReference type="Gene3D" id="3.30.70.100">
    <property type="match status" value="1"/>
</dbReference>
<reference evidence="2 3" key="1">
    <citation type="journal article" date="2016" name="Nat. Commun.">
        <title>Ectomycorrhizal ecology is imprinted in the genome of the dominant symbiotic fungus Cenococcum geophilum.</title>
        <authorList>
            <consortium name="DOE Joint Genome Institute"/>
            <person name="Peter M."/>
            <person name="Kohler A."/>
            <person name="Ohm R.A."/>
            <person name="Kuo A."/>
            <person name="Krutzmann J."/>
            <person name="Morin E."/>
            <person name="Arend M."/>
            <person name="Barry K.W."/>
            <person name="Binder M."/>
            <person name="Choi C."/>
            <person name="Clum A."/>
            <person name="Copeland A."/>
            <person name="Grisel N."/>
            <person name="Haridas S."/>
            <person name="Kipfer T."/>
            <person name="LaButti K."/>
            <person name="Lindquist E."/>
            <person name="Lipzen A."/>
            <person name="Maire R."/>
            <person name="Meier B."/>
            <person name="Mihaltcheva S."/>
            <person name="Molinier V."/>
            <person name="Murat C."/>
            <person name="Poggeler S."/>
            <person name="Quandt C.A."/>
            <person name="Sperisen C."/>
            <person name="Tritt A."/>
            <person name="Tisserant E."/>
            <person name="Crous P.W."/>
            <person name="Henrissat B."/>
            <person name="Nehls U."/>
            <person name="Egli S."/>
            <person name="Spatafora J.W."/>
            <person name="Grigoriev I.V."/>
            <person name="Martin F.M."/>
        </authorList>
    </citation>
    <scope>NUCLEOTIDE SEQUENCE [LARGE SCALE GENOMIC DNA]</scope>
    <source>
        <strain evidence="2 3">CBS 459.81</strain>
    </source>
</reference>
<feature type="domain" description="ABM" evidence="1">
    <location>
        <begin position="2"/>
        <end position="54"/>
    </location>
</feature>
<dbReference type="Pfam" id="PF03992">
    <property type="entry name" value="ABM"/>
    <property type="match status" value="1"/>
</dbReference>
<name>A0A8E2JBB4_9PEZI</name>
<evidence type="ECO:0000313" key="2">
    <source>
        <dbReference type="EMBL" id="OCK76158.1"/>
    </source>
</evidence>
<accession>A0A8E2JBB4</accession>
<sequence length="116" mass="13635">IHVTITVAPDSSSAFLSALASLLDQMEKERESTYFEVSQNPEQAGQFRLVENWACDKKRMIEISLRDHTCVQMKKEYYKPFLEMTEPLYIQPRKIEIFERLAPEAWTRSKETNFKA</sequence>